<reference evidence="3" key="1">
    <citation type="journal article" date="2019" name="Int. J. Syst. Evol. Microbiol.">
        <title>The Global Catalogue of Microorganisms (GCM) 10K type strain sequencing project: providing services to taxonomists for standard genome sequencing and annotation.</title>
        <authorList>
            <consortium name="The Broad Institute Genomics Platform"/>
            <consortium name="The Broad Institute Genome Sequencing Center for Infectious Disease"/>
            <person name="Wu L."/>
            <person name="Ma J."/>
        </authorList>
    </citation>
    <scope>NUCLEOTIDE SEQUENCE [LARGE SCALE GENOMIC DNA]</scope>
    <source>
        <strain evidence="3">JCM 17923</strain>
    </source>
</reference>
<dbReference type="Proteomes" id="UP001501153">
    <property type="component" value="Unassembled WGS sequence"/>
</dbReference>
<dbReference type="EMBL" id="BAABGZ010000013">
    <property type="protein sequence ID" value="GAA4353207.1"/>
    <property type="molecule type" value="Genomic_DNA"/>
</dbReference>
<name>A0ABP8I7U2_9BACT</name>
<protein>
    <submittedName>
        <fullName evidence="2">Uncharacterized protein</fullName>
    </submittedName>
</protein>
<accession>A0ABP8I7U2</accession>
<proteinExistence type="predicted"/>
<organism evidence="2 3">
    <name type="scientific">Hymenobacter saemangeumensis</name>
    <dbReference type="NCBI Taxonomy" id="1084522"/>
    <lineage>
        <taxon>Bacteria</taxon>
        <taxon>Pseudomonadati</taxon>
        <taxon>Bacteroidota</taxon>
        <taxon>Cytophagia</taxon>
        <taxon>Cytophagales</taxon>
        <taxon>Hymenobacteraceae</taxon>
        <taxon>Hymenobacter</taxon>
    </lineage>
</organism>
<evidence type="ECO:0000313" key="3">
    <source>
        <dbReference type="Proteomes" id="UP001501153"/>
    </source>
</evidence>
<feature type="region of interest" description="Disordered" evidence="1">
    <location>
        <begin position="1"/>
        <end position="31"/>
    </location>
</feature>
<sequence>MESGCQEMKASAMRWESGAPPPSPLPCREGEPDGSMWLVGAGFRAADSWLINDSPSSGSANFFMQ</sequence>
<gene>
    <name evidence="2" type="ORF">GCM10023185_13620</name>
</gene>
<comment type="caution">
    <text evidence="2">The sequence shown here is derived from an EMBL/GenBank/DDBJ whole genome shotgun (WGS) entry which is preliminary data.</text>
</comment>
<keyword evidence="3" id="KW-1185">Reference proteome</keyword>
<evidence type="ECO:0000313" key="2">
    <source>
        <dbReference type="EMBL" id="GAA4353207.1"/>
    </source>
</evidence>
<evidence type="ECO:0000256" key="1">
    <source>
        <dbReference type="SAM" id="MobiDB-lite"/>
    </source>
</evidence>